<dbReference type="InterPro" id="IPR008964">
    <property type="entry name" value="Invasin/intimin_cell_adhesion"/>
</dbReference>
<sequence length="966" mass="101942">MSALRFGLIFAVLLLLCAQAAAGSPMVTIDSDTEWLVAGGPQSSWIAVQVTDDAGSPVNRAEITFSCDPAQGALTPGTVKTGPDGTARARFSAGTASGTAAITAVARWQEGDTPVTVSSVCEQQIDHAAPQKIAVLRYPGEITAGTTASILVMLADRYGNPIDSRRTAETVRFVTGSPGTTAGVHDGIDYADDVSLSVNESGWVTALFRADCVAGENIVYVDLPALVADAYLTIRGTADGVPASISASFSPTSPIPADGTGIYRIVYIVKDRYGNPAGNRSINIAALPGEETTVRTNSLGTAAISYGPKDSAGAVEVTATAADNTSVTVTVPVAFTHLSPSDMLLTANPQTMPSLDANPSITATIRAKVIDEKGNPVAGESVSFAIPGDRQGASLNTTSAVTDRDGYASVLFTPGAFPAPGEAGYDPTATAACTVEARWGDIVRSLPLIWKNYPFLSVTASVEPETVGVNETISVNVTLRGDGWRLQPHPIDAVLAIDCSGSMKDRIAGADTKMAAAQTAARTFVARMNPSSDRIGLVPYYERSAPVRVRLSTDYVAVISTIDALSPAGYTPTRLALKRAIDELVAYPNPDPDAVRAVVLMSDGAYNYFGDPLGRGNASSTYYVTSSDREADYRWHGYCNGTEYGLSALPEDDLSAYARASGIRIYCISFGDGIVEGDNTYDTMTALAGSTGGFHEHAPDAAALSEVYSRIAGDLRDEAGVETVMDISMQEISVNGERISGADVFDYQYIEGFSTAVEDWIGNAAARYDFVAPCTLDQRDDWEDDHALHFEIGTVRLNQVWTARYTLTVKKAGNINVFGPGSLIAFNGGTSSLTLPDTFVTAVPDLNNTGFNGPILDVADLHREGSGPVTAFLEVAWALNYTGSAQATQRLSYSNDDEHTWVLFLTMPPAPPGSRTQEACLDVRDLPAGLYSLRVDAVAPDTPDDRAVLPSPILVGNGQLSKIRLE</sequence>
<dbReference type="PROSITE" id="PS50234">
    <property type="entry name" value="VWFA"/>
    <property type="match status" value="1"/>
</dbReference>
<dbReference type="InterPro" id="IPR036465">
    <property type="entry name" value="vWFA_dom_sf"/>
</dbReference>
<dbReference type="OrthoDB" id="33260at2157"/>
<feature type="domain" description="Big-1" evidence="3">
    <location>
        <begin position="246"/>
        <end position="336"/>
    </location>
</feature>
<comment type="similarity">
    <text evidence="1">Belongs to the intimin/invasin family.</text>
</comment>
<dbReference type="InterPro" id="IPR003344">
    <property type="entry name" value="Big_1_dom"/>
</dbReference>
<comment type="caution">
    <text evidence="4">The sequence shown here is derived from an EMBL/GenBank/DDBJ whole genome shotgun (WGS) entry which is preliminary data.</text>
</comment>
<evidence type="ECO:0000256" key="1">
    <source>
        <dbReference type="ARBA" id="ARBA00010116"/>
    </source>
</evidence>
<gene>
    <name evidence="4" type="ORF">HWN36_04850</name>
</gene>
<dbReference type="Gene3D" id="3.40.50.410">
    <property type="entry name" value="von Willebrand factor, type A domain"/>
    <property type="match status" value="1"/>
</dbReference>
<dbReference type="SUPFAM" id="SSF49373">
    <property type="entry name" value="Invasin/intimin cell-adhesion fragments"/>
    <property type="match status" value="3"/>
</dbReference>
<evidence type="ECO:0000259" key="3">
    <source>
        <dbReference type="PROSITE" id="PS51127"/>
    </source>
</evidence>
<dbReference type="InterPro" id="IPR013783">
    <property type="entry name" value="Ig-like_fold"/>
</dbReference>
<accession>A0A7K4HNB9</accession>
<dbReference type="SUPFAM" id="SSF53300">
    <property type="entry name" value="vWA-like"/>
    <property type="match status" value="1"/>
</dbReference>
<protein>
    <submittedName>
        <fullName evidence="4">Ig-like domain-containing protein</fullName>
    </submittedName>
</protein>
<organism evidence="4 5">
    <name type="scientific">Methanofollis tationis</name>
    <dbReference type="NCBI Taxonomy" id="81417"/>
    <lineage>
        <taxon>Archaea</taxon>
        <taxon>Methanobacteriati</taxon>
        <taxon>Methanobacteriota</taxon>
        <taxon>Stenosarchaea group</taxon>
        <taxon>Methanomicrobia</taxon>
        <taxon>Methanomicrobiales</taxon>
        <taxon>Methanomicrobiaceae</taxon>
        <taxon>Methanofollis</taxon>
    </lineage>
</organism>
<evidence type="ECO:0000313" key="5">
    <source>
        <dbReference type="Proteomes" id="UP000570823"/>
    </source>
</evidence>
<dbReference type="EMBL" id="JABXWR010000001">
    <property type="protein sequence ID" value="NVO66652.1"/>
    <property type="molecule type" value="Genomic_DNA"/>
</dbReference>
<evidence type="ECO:0000313" key="4">
    <source>
        <dbReference type="EMBL" id="NVO66652.1"/>
    </source>
</evidence>
<dbReference type="SMART" id="SM00634">
    <property type="entry name" value="BID_1"/>
    <property type="match status" value="3"/>
</dbReference>
<dbReference type="Proteomes" id="UP000570823">
    <property type="component" value="Unassembled WGS sequence"/>
</dbReference>
<dbReference type="Pfam" id="PF02369">
    <property type="entry name" value="Big_1"/>
    <property type="match status" value="1"/>
</dbReference>
<dbReference type="Pfam" id="PF13519">
    <property type="entry name" value="VWA_2"/>
    <property type="match status" value="1"/>
</dbReference>
<dbReference type="CDD" id="cd00198">
    <property type="entry name" value="vWFA"/>
    <property type="match status" value="1"/>
</dbReference>
<proteinExistence type="inferred from homology"/>
<dbReference type="RefSeq" id="WP_176788325.1">
    <property type="nucleotide sequence ID" value="NZ_JABXWR010000001.1"/>
</dbReference>
<dbReference type="AlphaFoldDB" id="A0A7K4HNB9"/>
<evidence type="ECO:0000259" key="2">
    <source>
        <dbReference type="PROSITE" id="PS50234"/>
    </source>
</evidence>
<dbReference type="InterPro" id="IPR002035">
    <property type="entry name" value="VWF_A"/>
</dbReference>
<reference evidence="4 5" key="1">
    <citation type="submission" date="2020-06" db="EMBL/GenBank/DDBJ databases">
        <title>Methanofollis fontis sp. nov., a methanogen isolated from marine sediments near a cold seep at Four-Way Closure Ridge offshore southwestern Taiwan.</title>
        <authorList>
            <person name="Chen S.-C."/>
            <person name="Teng N.-H."/>
            <person name="Lin Y.-S."/>
            <person name="Lai M.-C."/>
            <person name="Chen H.-H."/>
            <person name="Wang C.-C."/>
        </authorList>
    </citation>
    <scope>NUCLEOTIDE SEQUENCE [LARGE SCALE GENOMIC DNA]</scope>
    <source>
        <strain evidence="4 5">DSM 2702</strain>
    </source>
</reference>
<feature type="domain" description="VWFA" evidence="2">
    <location>
        <begin position="492"/>
        <end position="711"/>
    </location>
</feature>
<dbReference type="PROSITE" id="PS51127">
    <property type="entry name" value="BIG1"/>
    <property type="match status" value="1"/>
</dbReference>
<name>A0A7K4HNB9_9EURY</name>
<keyword evidence="5" id="KW-1185">Reference proteome</keyword>
<dbReference type="Gene3D" id="2.60.40.10">
    <property type="entry name" value="Immunoglobulins"/>
    <property type="match status" value="3"/>
</dbReference>
<dbReference type="SMART" id="SM00327">
    <property type="entry name" value="VWA"/>
    <property type="match status" value="1"/>
</dbReference>